<dbReference type="OrthoDB" id="859373at2759"/>
<feature type="region of interest" description="Disordered" evidence="1">
    <location>
        <begin position="241"/>
        <end position="263"/>
    </location>
</feature>
<keyword evidence="2" id="KW-0732">Signal</keyword>
<evidence type="ECO:0000256" key="1">
    <source>
        <dbReference type="SAM" id="MobiDB-lite"/>
    </source>
</evidence>
<organism evidence="3 4">
    <name type="scientific">Populus tomentosa</name>
    <name type="common">Chinese white poplar</name>
    <dbReference type="NCBI Taxonomy" id="118781"/>
    <lineage>
        <taxon>Eukaryota</taxon>
        <taxon>Viridiplantae</taxon>
        <taxon>Streptophyta</taxon>
        <taxon>Embryophyta</taxon>
        <taxon>Tracheophyta</taxon>
        <taxon>Spermatophyta</taxon>
        <taxon>Magnoliopsida</taxon>
        <taxon>eudicotyledons</taxon>
        <taxon>Gunneridae</taxon>
        <taxon>Pentapetalae</taxon>
        <taxon>rosids</taxon>
        <taxon>fabids</taxon>
        <taxon>Malpighiales</taxon>
        <taxon>Salicaceae</taxon>
        <taxon>Saliceae</taxon>
        <taxon>Populus</taxon>
    </lineage>
</organism>
<feature type="compositionally biased region" description="Gly residues" evidence="1">
    <location>
        <begin position="305"/>
        <end position="347"/>
    </location>
</feature>
<gene>
    <name evidence="3" type="ORF">POTOM_043398</name>
</gene>
<protein>
    <submittedName>
        <fullName evidence="3">Uncharacterized protein</fullName>
    </submittedName>
</protein>
<dbReference type="Proteomes" id="UP000886885">
    <property type="component" value="Chromosome 12D"/>
</dbReference>
<feature type="region of interest" description="Disordered" evidence="1">
    <location>
        <begin position="305"/>
        <end position="364"/>
    </location>
</feature>
<evidence type="ECO:0000313" key="3">
    <source>
        <dbReference type="EMBL" id="KAG6753338.1"/>
    </source>
</evidence>
<dbReference type="AlphaFoldDB" id="A0A8X7YHF5"/>
<sequence>MSITAELSDLCFKVFSLIFCILNATDASNVTEPDIITRSKMLGEFELKRAQKCWVLMKIESKSQSDQFARYLLFISGLVGVGPSDAGSIIVFFDFCFARSTSSGLGPIVIASNFRAGRLVVARRSQFSCGGKSRPLMARFSSTMRQLRVFSIQFPLQNLMDVMMSLVKVPVNSYDKLFPCSGYGYGIGSGETQGNGHGVGSGEAQVLQGAAGSSVNVGSFARNIGGASNRVVIDDKKFASPEMPTVPVGQTSPPSGASGSGHGPNWDYNWGWGSTPNGGWGYGSGSGRSPNGFGKGFGYGSGSGSGSGSGYGYGTGSGGAQGGGYGAGSGSGNSAGGGSGGGSGGPSSYGTQSPSDPQQRTNHG</sequence>
<proteinExistence type="predicted"/>
<accession>A0A8X7YHF5</accession>
<name>A0A8X7YHF5_POPTO</name>
<keyword evidence="4" id="KW-1185">Reference proteome</keyword>
<evidence type="ECO:0000313" key="4">
    <source>
        <dbReference type="Proteomes" id="UP000886885"/>
    </source>
</evidence>
<comment type="caution">
    <text evidence="3">The sequence shown here is derived from an EMBL/GenBank/DDBJ whole genome shotgun (WGS) entry which is preliminary data.</text>
</comment>
<reference evidence="3" key="1">
    <citation type="journal article" date="2020" name="bioRxiv">
        <title>Hybrid origin of Populus tomentosa Carr. identified through genome sequencing and phylogenomic analysis.</title>
        <authorList>
            <person name="An X."/>
            <person name="Gao K."/>
            <person name="Chen Z."/>
            <person name="Li J."/>
            <person name="Yang X."/>
            <person name="Yang X."/>
            <person name="Zhou J."/>
            <person name="Guo T."/>
            <person name="Zhao T."/>
            <person name="Huang S."/>
            <person name="Miao D."/>
            <person name="Khan W.U."/>
            <person name="Rao P."/>
            <person name="Ye M."/>
            <person name="Lei B."/>
            <person name="Liao W."/>
            <person name="Wang J."/>
            <person name="Ji L."/>
            <person name="Li Y."/>
            <person name="Guo B."/>
            <person name="Mustafa N.S."/>
            <person name="Li S."/>
            <person name="Yun Q."/>
            <person name="Keller S.R."/>
            <person name="Mao J."/>
            <person name="Zhang R."/>
            <person name="Strauss S.H."/>
        </authorList>
    </citation>
    <scope>NUCLEOTIDE SEQUENCE</scope>
    <source>
        <strain evidence="3">GM15</strain>
        <tissue evidence="3">Leaf</tissue>
    </source>
</reference>
<evidence type="ECO:0000256" key="2">
    <source>
        <dbReference type="SAM" id="SignalP"/>
    </source>
</evidence>
<dbReference type="EMBL" id="JAAWWB010000024">
    <property type="protein sequence ID" value="KAG6753338.1"/>
    <property type="molecule type" value="Genomic_DNA"/>
</dbReference>
<feature type="chain" id="PRO_5036484538" evidence="2">
    <location>
        <begin position="28"/>
        <end position="364"/>
    </location>
</feature>
<feature type="signal peptide" evidence="2">
    <location>
        <begin position="1"/>
        <end position="27"/>
    </location>
</feature>